<dbReference type="PANTHER" id="PTHR13914">
    <property type="entry name" value="PROLINE OXIDASE"/>
    <property type="match status" value="1"/>
</dbReference>
<evidence type="ECO:0000256" key="9">
    <source>
        <dbReference type="PIRSR" id="PIRSR000196-1"/>
    </source>
</evidence>
<dbReference type="GO" id="GO:0000166">
    <property type="term" value="F:nucleotide binding"/>
    <property type="evidence" value="ECO:0007669"/>
    <property type="project" value="UniProtKB-KW"/>
</dbReference>
<evidence type="ECO:0000256" key="6">
    <source>
        <dbReference type="ARBA" id="ARBA00023002"/>
    </source>
</evidence>
<feature type="binding site" evidence="10">
    <location>
        <begin position="243"/>
        <end position="244"/>
    </location>
    <ligand>
        <name>FAD</name>
        <dbReference type="ChEBI" id="CHEBI:57692"/>
    </ligand>
</feature>
<evidence type="ECO:0000256" key="10">
    <source>
        <dbReference type="PIRSR" id="PIRSR000196-2"/>
    </source>
</evidence>
<dbReference type="GO" id="GO:0004657">
    <property type="term" value="F:proline dehydrogenase activity"/>
    <property type="evidence" value="ECO:0007669"/>
    <property type="project" value="UniProtKB-EC"/>
</dbReference>
<dbReference type="RefSeq" id="WP_128639202.1">
    <property type="nucleotide sequence ID" value="NZ_CP008947.1"/>
</dbReference>
<dbReference type="GO" id="GO:0010133">
    <property type="term" value="P:L-proline catabolic process to L-glutamate"/>
    <property type="evidence" value="ECO:0007669"/>
    <property type="project" value="UniProtKB-UniPathway"/>
</dbReference>
<protein>
    <recommendedName>
        <fullName evidence="2">proline dehydrogenase</fullName>
        <ecNumber evidence="2">1.5.5.2</ecNumber>
    </recommendedName>
</protein>
<dbReference type="EC" id="1.5.5.2" evidence="2"/>
<feature type="binding site" evidence="9">
    <location>
        <position position="305"/>
    </location>
    <ligand>
        <name>substrate</name>
    </ligand>
</feature>
<organism evidence="12 13">
    <name type="scientific">Rhodococcus opacus</name>
    <name type="common">Nocardia opaca</name>
    <dbReference type="NCBI Taxonomy" id="37919"/>
    <lineage>
        <taxon>Bacteria</taxon>
        <taxon>Bacillati</taxon>
        <taxon>Actinomycetota</taxon>
        <taxon>Actinomycetes</taxon>
        <taxon>Mycobacteriales</taxon>
        <taxon>Nocardiaceae</taxon>
        <taxon>Rhodococcus</taxon>
    </lineage>
</organism>
<comment type="pathway">
    <text evidence="1">Amino-acid degradation; L-proline degradation into L-glutamate; L-glutamate from L-proline: step 1/2.</text>
</comment>
<gene>
    <name evidence="12" type="ORF">EP51_10895</name>
</gene>
<dbReference type="InterPro" id="IPR015659">
    <property type="entry name" value="Proline_oxidase"/>
</dbReference>
<dbReference type="AlphaFoldDB" id="A0A076EFL0"/>
<comment type="catalytic activity">
    <reaction evidence="8">
        <text>L-proline + a quinone = (S)-1-pyrroline-5-carboxylate + a quinol + H(+)</text>
        <dbReference type="Rhea" id="RHEA:23784"/>
        <dbReference type="ChEBI" id="CHEBI:15378"/>
        <dbReference type="ChEBI" id="CHEBI:17388"/>
        <dbReference type="ChEBI" id="CHEBI:24646"/>
        <dbReference type="ChEBI" id="CHEBI:60039"/>
        <dbReference type="ChEBI" id="CHEBI:132124"/>
        <dbReference type="EC" id="1.5.5.2"/>
    </reaction>
</comment>
<name>A0A076EFL0_RHOOP</name>
<evidence type="ECO:0000256" key="4">
    <source>
        <dbReference type="ARBA" id="ARBA00022741"/>
    </source>
</evidence>
<evidence type="ECO:0000256" key="2">
    <source>
        <dbReference type="ARBA" id="ARBA00012695"/>
    </source>
</evidence>
<evidence type="ECO:0000313" key="13">
    <source>
        <dbReference type="Proteomes" id="UP000028488"/>
    </source>
</evidence>
<evidence type="ECO:0000259" key="11">
    <source>
        <dbReference type="Pfam" id="PF01619"/>
    </source>
</evidence>
<feature type="binding site" evidence="10">
    <location>
        <begin position="204"/>
        <end position="206"/>
    </location>
    <ligand>
        <name>FAD</name>
        <dbReference type="ChEBI" id="CHEBI:57692"/>
    </ligand>
</feature>
<sequence>MKAPPVLANPLRPAILAAARSSRVKRAVTGAPVTRKLVDRFVAGESRESVLAAVREILDSGRSVSIDFLGEDTRDAEGAQATVDEYLALVADLGALPEAADGTSGVRRLEVSMKLSALGQALAGDGRRIATDNARTICAAAEAAGVWVTVDAEDHTTTDSTLAIVHELRDDHPWLGAVVQSYLRRTEDDCRALAGPGSRVRLCKGAYREPESVAFQDRAAVDASYLRCLGILMEGAGYPMVASHDPAVIDAVAPLVGRTGRAPDAYEHQMLFGIRDVEQRRLANEDKQVRVYVPYGSQWYAYFMRRLAERPSNLRFFLRSVVTRD</sequence>
<feature type="binding site" evidence="9">
    <location>
        <position position="306"/>
    </location>
    <ligand>
        <name>substrate</name>
    </ligand>
</feature>
<comment type="cofactor">
    <cofactor evidence="10">
        <name>FAD</name>
        <dbReference type="ChEBI" id="CHEBI:57692"/>
    </cofactor>
    <text evidence="10">Binds 1 FAD per subunit.</text>
</comment>
<keyword evidence="5 10" id="KW-0274">FAD</keyword>
<dbReference type="Gene3D" id="3.20.20.220">
    <property type="match status" value="1"/>
</dbReference>
<keyword evidence="7" id="KW-0642">Proline metabolism</keyword>
<keyword evidence="4 10" id="KW-0547">Nucleotide-binding</keyword>
<dbReference type="Pfam" id="PF01619">
    <property type="entry name" value="Pro_dh"/>
    <property type="match status" value="1"/>
</dbReference>
<dbReference type="InterPro" id="IPR002872">
    <property type="entry name" value="Proline_DH_dom"/>
</dbReference>
<dbReference type="SUPFAM" id="SSF51730">
    <property type="entry name" value="FAD-linked oxidoreductase"/>
    <property type="match status" value="1"/>
</dbReference>
<dbReference type="PANTHER" id="PTHR13914:SF0">
    <property type="entry name" value="PROLINE DEHYDROGENASE 1, MITOCHONDRIAL"/>
    <property type="match status" value="1"/>
</dbReference>
<dbReference type="PIRSF" id="PIRSF000196">
    <property type="entry name" value="Pro_dehydrog"/>
    <property type="match status" value="1"/>
</dbReference>
<keyword evidence="6" id="KW-0560">Oxidoreductase</keyword>
<evidence type="ECO:0000256" key="5">
    <source>
        <dbReference type="ARBA" id="ARBA00022827"/>
    </source>
</evidence>
<feature type="binding site" evidence="10">
    <location>
        <position position="180"/>
    </location>
    <ligand>
        <name>FAD</name>
        <dbReference type="ChEBI" id="CHEBI:57692"/>
    </ligand>
</feature>
<keyword evidence="3" id="KW-0285">Flavoprotein</keyword>
<evidence type="ECO:0000256" key="7">
    <source>
        <dbReference type="ARBA" id="ARBA00023062"/>
    </source>
</evidence>
<evidence type="ECO:0000256" key="3">
    <source>
        <dbReference type="ARBA" id="ARBA00022630"/>
    </source>
</evidence>
<proteinExistence type="predicted"/>
<dbReference type="eggNOG" id="COG0506">
    <property type="taxonomic scope" value="Bacteria"/>
</dbReference>
<accession>A0A076EFL0</accession>
<dbReference type="Proteomes" id="UP000028488">
    <property type="component" value="Chromosome"/>
</dbReference>
<evidence type="ECO:0000256" key="1">
    <source>
        <dbReference type="ARBA" id="ARBA00004739"/>
    </source>
</evidence>
<dbReference type="UniPathway" id="UPA00261">
    <property type="reaction ID" value="UER00373"/>
</dbReference>
<reference evidence="12 13" key="1">
    <citation type="submission" date="2014-07" db="EMBL/GenBank/DDBJ databases">
        <title>Genome Sequence of Rhodococcus opacus Strain R7, a Biodegrader of Mono- and Polycyclic Aromatic Hydrocarbons.</title>
        <authorList>
            <person name="Di Gennaro P."/>
            <person name="Zampolli J."/>
            <person name="Presti I."/>
            <person name="Cappelletti M."/>
            <person name="D'Ursi P."/>
            <person name="Orro A."/>
            <person name="Mezzelani A."/>
            <person name="Milanesi L."/>
        </authorList>
    </citation>
    <scope>NUCLEOTIDE SEQUENCE [LARGE SCALE GENOMIC DNA]</scope>
    <source>
        <strain evidence="12 13">R7</strain>
    </source>
</reference>
<feature type="domain" description="Proline dehydrogenase" evidence="11">
    <location>
        <begin position="52"/>
        <end position="316"/>
    </location>
</feature>
<dbReference type="InterPro" id="IPR029041">
    <property type="entry name" value="FAD-linked_oxidoreductase-like"/>
</dbReference>
<dbReference type="EMBL" id="CP008947">
    <property type="protein sequence ID" value="AII05090.1"/>
    <property type="molecule type" value="Genomic_DNA"/>
</dbReference>
<feature type="binding site" evidence="9">
    <location>
        <position position="114"/>
    </location>
    <ligand>
        <name>substrate</name>
    </ligand>
</feature>
<dbReference type="InterPro" id="IPR008219">
    <property type="entry name" value="PRODH_bac_arc"/>
</dbReference>
<evidence type="ECO:0000256" key="8">
    <source>
        <dbReference type="ARBA" id="ARBA00048779"/>
    </source>
</evidence>
<evidence type="ECO:0000313" key="12">
    <source>
        <dbReference type="EMBL" id="AII05090.1"/>
    </source>
</evidence>